<feature type="domain" description="Helicase ATP-binding" evidence="18">
    <location>
        <begin position="29"/>
        <end position="200"/>
    </location>
</feature>
<dbReference type="GO" id="GO:0043138">
    <property type="term" value="F:3'-5' DNA helicase activity"/>
    <property type="evidence" value="ECO:0007669"/>
    <property type="project" value="UniProtKB-EC"/>
</dbReference>
<dbReference type="GO" id="GO:0006281">
    <property type="term" value="P:DNA repair"/>
    <property type="evidence" value="ECO:0007669"/>
    <property type="project" value="UniProtKB-KW"/>
</dbReference>
<dbReference type="GO" id="GO:0016787">
    <property type="term" value="F:hydrolase activity"/>
    <property type="evidence" value="ECO:0007669"/>
    <property type="project" value="UniProtKB-KW"/>
</dbReference>
<feature type="domain" description="Helicase C-terminal" evidence="19">
    <location>
        <begin position="221"/>
        <end position="378"/>
    </location>
</feature>
<dbReference type="InterPro" id="IPR044876">
    <property type="entry name" value="HRDC_dom_sf"/>
</dbReference>
<dbReference type="SMART" id="SM00956">
    <property type="entry name" value="RQC"/>
    <property type="match status" value="1"/>
</dbReference>
<dbReference type="Gene3D" id="3.40.50.300">
    <property type="entry name" value="P-loop containing nucleotide triphosphate hydrolases"/>
    <property type="match status" value="2"/>
</dbReference>
<dbReference type="SMART" id="SM00487">
    <property type="entry name" value="DEXDc"/>
    <property type="match status" value="1"/>
</dbReference>
<keyword evidence="7" id="KW-0378">Hydrolase</keyword>
<evidence type="ECO:0000256" key="2">
    <source>
        <dbReference type="ARBA" id="ARBA00001947"/>
    </source>
</evidence>
<comment type="cofactor">
    <cofactor evidence="1">
        <name>Mg(2+)</name>
        <dbReference type="ChEBI" id="CHEBI:18420"/>
    </cofactor>
</comment>
<protein>
    <recommendedName>
        <fullName evidence="16">DNA helicase RecQ</fullName>
        <ecNumber evidence="16">5.6.2.4</ecNumber>
    </recommendedName>
</protein>
<evidence type="ECO:0000256" key="13">
    <source>
        <dbReference type="ARBA" id="ARBA00023204"/>
    </source>
</evidence>
<dbReference type="Pfam" id="PF00270">
    <property type="entry name" value="DEAD"/>
    <property type="match status" value="1"/>
</dbReference>
<dbReference type="AlphaFoldDB" id="V6S3E3"/>
<dbReference type="OrthoDB" id="9763310at2"/>
<organism evidence="20 21">
    <name type="scientific">Flavobacterium cauense R2A-7</name>
    <dbReference type="NCBI Taxonomy" id="1341154"/>
    <lineage>
        <taxon>Bacteria</taxon>
        <taxon>Pseudomonadati</taxon>
        <taxon>Bacteroidota</taxon>
        <taxon>Flavobacteriia</taxon>
        <taxon>Flavobacteriales</taxon>
        <taxon>Flavobacteriaceae</taxon>
        <taxon>Flavobacterium</taxon>
    </lineage>
</organism>
<dbReference type="FunFam" id="3.40.50.300:FF:001051">
    <property type="entry name" value="ATP-dependent DNA helicase RecQ"/>
    <property type="match status" value="1"/>
</dbReference>
<dbReference type="InterPro" id="IPR011545">
    <property type="entry name" value="DEAD/DEAH_box_helicase_dom"/>
</dbReference>
<dbReference type="STRING" id="1341154.FCR2A7T_10830"/>
<dbReference type="PANTHER" id="PTHR13710:SF105">
    <property type="entry name" value="ATP-DEPENDENT DNA HELICASE Q1"/>
    <property type="match status" value="1"/>
</dbReference>
<dbReference type="Pfam" id="PF16124">
    <property type="entry name" value="RecQ_Zn_bind"/>
    <property type="match status" value="1"/>
</dbReference>
<dbReference type="InterPro" id="IPR032284">
    <property type="entry name" value="RecQ_Zn-bd"/>
</dbReference>
<dbReference type="InterPro" id="IPR027417">
    <property type="entry name" value="P-loop_NTPase"/>
</dbReference>
<proteinExistence type="inferred from homology"/>
<evidence type="ECO:0000313" key="20">
    <source>
        <dbReference type="EMBL" id="TWI12110.1"/>
    </source>
</evidence>
<reference evidence="20 21" key="1">
    <citation type="journal article" date="2015" name="Stand. Genomic Sci.">
        <title>Genomic Encyclopedia of Bacterial and Archaeal Type Strains, Phase III: the genomes of soil and plant-associated and newly described type strains.</title>
        <authorList>
            <person name="Whitman W.B."/>
            <person name="Woyke T."/>
            <person name="Klenk H.P."/>
            <person name="Zhou Y."/>
            <person name="Lilburn T.G."/>
            <person name="Beck B.J."/>
            <person name="De Vos P."/>
            <person name="Vandamme P."/>
            <person name="Eisen J.A."/>
            <person name="Garrity G."/>
            <person name="Hugenholtz P."/>
            <person name="Kyrpides N.C."/>
        </authorList>
    </citation>
    <scope>NUCLEOTIDE SEQUENCE [LARGE SCALE GENOMIC DNA]</scope>
    <source>
        <strain evidence="20 21">CGMCC 1.7270</strain>
    </source>
</reference>
<keyword evidence="13" id="KW-0234">DNA repair</keyword>
<evidence type="ECO:0000256" key="12">
    <source>
        <dbReference type="ARBA" id="ARBA00023172"/>
    </source>
</evidence>
<evidence type="ECO:0000256" key="7">
    <source>
        <dbReference type="ARBA" id="ARBA00022801"/>
    </source>
</evidence>
<dbReference type="GO" id="GO:0003677">
    <property type="term" value="F:DNA binding"/>
    <property type="evidence" value="ECO:0007669"/>
    <property type="project" value="UniProtKB-KW"/>
</dbReference>
<keyword evidence="12" id="KW-0233">DNA recombination</keyword>
<evidence type="ECO:0000259" key="19">
    <source>
        <dbReference type="PROSITE" id="PS51194"/>
    </source>
</evidence>
<dbReference type="InterPro" id="IPR004589">
    <property type="entry name" value="DNA_helicase_ATP-dep_RecQ"/>
</dbReference>
<dbReference type="Gene3D" id="1.10.10.1390">
    <property type="entry name" value="ATP-dependent DNA helicase RecQ"/>
    <property type="match status" value="1"/>
</dbReference>
<dbReference type="PANTHER" id="PTHR13710">
    <property type="entry name" value="DNA HELICASE RECQ FAMILY MEMBER"/>
    <property type="match status" value="1"/>
</dbReference>
<evidence type="ECO:0000256" key="9">
    <source>
        <dbReference type="ARBA" id="ARBA00022833"/>
    </source>
</evidence>
<evidence type="ECO:0000256" key="14">
    <source>
        <dbReference type="ARBA" id="ARBA00023235"/>
    </source>
</evidence>
<evidence type="ECO:0000259" key="17">
    <source>
        <dbReference type="PROSITE" id="PS50967"/>
    </source>
</evidence>
<dbReference type="InterPro" id="IPR001650">
    <property type="entry name" value="Helicase_C-like"/>
</dbReference>
<dbReference type="GO" id="GO:0046872">
    <property type="term" value="F:metal ion binding"/>
    <property type="evidence" value="ECO:0007669"/>
    <property type="project" value="UniProtKB-KW"/>
</dbReference>
<dbReference type="GO" id="GO:0005737">
    <property type="term" value="C:cytoplasm"/>
    <property type="evidence" value="ECO:0007669"/>
    <property type="project" value="TreeGrafter"/>
</dbReference>
<dbReference type="SUPFAM" id="SSF52540">
    <property type="entry name" value="P-loop containing nucleoside triphosphate hydrolases"/>
    <property type="match status" value="1"/>
</dbReference>
<keyword evidence="5" id="KW-0547">Nucleotide-binding</keyword>
<dbReference type="InterPro" id="IPR036388">
    <property type="entry name" value="WH-like_DNA-bd_sf"/>
</dbReference>
<dbReference type="InterPro" id="IPR036390">
    <property type="entry name" value="WH_DNA-bd_sf"/>
</dbReference>
<dbReference type="RefSeq" id="WP_023570244.1">
    <property type="nucleotide sequence ID" value="NZ_AVBI01000012.1"/>
</dbReference>
<gene>
    <name evidence="20" type="ORF">IP98_01684</name>
</gene>
<dbReference type="Proteomes" id="UP000319848">
    <property type="component" value="Unassembled WGS sequence"/>
</dbReference>
<dbReference type="Pfam" id="PF21220">
    <property type="entry name" value="RecQ-1-like_HTH"/>
    <property type="match status" value="1"/>
</dbReference>
<dbReference type="PROSITE" id="PS51194">
    <property type="entry name" value="HELICASE_CTER"/>
    <property type="match status" value="1"/>
</dbReference>
<sequence>MKPSEIDLHKELKKYFGFNQFKGLQEGVVKSIITGNNTFVIMPTGGGKSLCYQLPALVLDGTAIVVSPLIALMKNQVDAIRSLSSEYGIAHVLNSSLTKTEVNQVKKDITSGVTKLLYVAPESLTKEEYIDFLRSVPISFVAIDEAHCISEWGHDFRPEYRNLRAIIKQLGDVPIIGLTATATPKVQEDILKNLDMTDANTFKASFNRPNLYYEVRPKTKNVEADIIRFIKQHKGKSGVIYCLSRKKVEEIAQVLQVNGISAVPYHAGLDAKTRAKHQDMFLMEDVDVVVATIAFGMGIDKPDVRFVIHHDIPKSLESYYQETGRAGRDGGEGHCVAYYSYKDIEKLEKFMAGKPVAEQEIGFALLQEVVSYAETSMSRRKFLLHYFGEEFDEVNGEGADMDDNVRNPKKKVEAKDQVVLLLKTVRDTKELYKSKEIIFTLIGKINAVIKAHKTDAQPFFGKGNDHDEKYWMALIRQVLVDGLLSKDIETYGVLKLSEKGADFIKNPVSFLMSEDHEYSETDDETVVTAAKSSGTADEALMTMLIDLRKKVAKKLGVPPFVVFQEPSLEDMALKYPITIDELSNVHGVGEGKAKKYGKEFVELIARYVEDNDIMRPDDLVVKSTGANSALKLYIIQNIDRKLPLDDIAKSKGLDMDALLKEMEQIVYSGTKLNIKYWIDEILDDDQQEEIHDYFMESHSDKIQDALNEFDGDYDTEELRLMRIKFISEVAN</sequence>
<keyword evidence="8 20" id="KW-0347">Helicase</keyword>
<dbReference type="GO" id="GO:0005524">
    <property type="term" value="F:ATP binding"/>
    <property type="evidence" value="ECO:0007669"/>
    <property type="project" value="UniProtKB-KW"/>
</dbReference>
<dbReference type="Gene3D" id="1.10.10.10">
    <property type="entry name" value="Winged helix-like DNA-binding domain superfamily/Winged helix DNA-binding domain"/>
    <property type="match status" value="1"/>
</dbReference>
<comment type="catalytic activity">
    <reaction evidence="15">
        <text>Couples ATP hydrolysis with the unwinding of duplex DNA by translocating in the 3'-5' direction.</text>
        <dbReference type="EC" id="5.6.2.4"/>
    </reaction>
</comment>
<keyword evidence="14" id="KW-0413">Isomerase</keyword>
<evidence type="ECO:0000256" key="10">
    <source>
        <dbReference type="ARBA" id="ARBA00022840"/>
    </source>
</evidence>
<dbReference type="CDD" id="cd18794">
    <property type="entry name" value="SF2_C_RecQ"/>
    <property type="match status" value="1"/>
</dbReference>
<evidence type="ECO:0000256" key="4">
    <source>
        <dbReference type="ARBA" id="ARBA00022723"/>
    </source>
</evidence>
<dbReference type="GO" id="GO:0006260">
    <property type="term" value="P:DNA replication"/>
    <property type="evidence" value="ECO:0007669"/>
    <property type="project" value="InterPro"/>
</dbReference>
<dbReference type="Pfam" id="PF00271">
    <property type="entry name" value="Helicase_C"/>
    <property type="match status" value="1"/>
</dbReference>
<dbReference type="EMBL" id="VLKQ01000007">
    <property type="protein sequence ID" value="TWI12110.1"/>
    <property type="molecule type" value="Genomic_DNA"/>
</dbReference>
<evidence type="ECO:0000313" key="21">
    <source>
        <dbReference type="Proteomes" id="UP000319848"/>
    </source>
</evidence>
<feature type="domain" description="HRDC" evidence="17">
    <location>
        <begin position="534"/>
        <end position="614"/>
    </location>
</feature>
<keyword evidence="21" id="KW-1185">Reference proteome</keyword>
<accession>V6S3E3</accession>
<dbReference type="FunFam" id="3.40.50.300:FF:000156">
    <property type="entry name" value="ATP-dependent DNA helicase recQ"/>
    <property type="match status" value="1"/>
</dbReference>
<dbReference type="InterPro" id="IPR002121">
    <property type="entry name" value="HRDC_dom"/>
</dbReference>
<evidence type="ECO:0000256" key="1">
    <source>
        <dbReference type="ARBA" id="ARBA00001946"/>
    </source>
</evidence>
<evidence type="ECO:0000256" key="5">
    <source>
        <dbReference type="ARBA" id="ARBA00022741"/>
    </source>
</evidence>
<dbReference type="Gene3D" id="1.10.150.80">
    <property type="entry name" value="HRDC domain"/>
    <property type="match status" value="1"/>
</dbReference>
<dbReference type="SMART" id="SM00341">
    <property type="entry name" value="HRDC"/>
    <property type="match status" value="1"/>
</dbReference>
<evidence type="ECO:0000256" key="8">
    <source>
        <dbReference type="ARBA" id="ARBA00022806"/>
    </source>
</evidence>
<dbReference type="GO" id="GO:0006310">
    <property type="term" value="P:DNA recombination"/>
    <property type="evidence" value="ECO:0007669"/>
    <property type="project" value="UniProtKB-UniRule"/>
</dbReference>
<evidence type="ECO:0000256" key="3">
    <source>
        <dbReference type="ARBA" id="ARBA00005446"/>
    </source>
</evidence>
<dbReference type="InterPro" id="IPR018982">
    <property type="entry name" value="RQC_domain"/>
</dbReference>
<comment type="caution">
    <text evidence="20">The sequence shown here is derived from an EMBL/GenBank/DDBJ whole genome shotgun (WGS) entry which is preliminary data.</text>
</comment>
<keyword evidence="6" id="KW-0227">DNA damage</keyword>
<name>V6S3E3_9FLAO</name>
<evidence type="ECO:0000256" key="6">
    <source>
        <dbReference type="ARBA" id="ARBA00022763"/>
    </source>
</evidence>
<dbReference type="CDD" id="cd17920">
    <property type="entry name" value="DEXHc_RecQ"/>
    <property type="match status" value="1"/>
</dbReference>
<evidence type="ECO:0000256" key="15">
    <source>
        <dbReference type="ARBA" id="ARBA00034617"/>
    </source>
</evidence>
<dbReference type="GO" id="GO:0043590">
    <property type="term" value="C:bacterial nucleoid"/>
    <property type="evidence" value="ECO:0007669"/>
    <property type="project" value="TreeGrafter"/>
</dbReference>
<comment type="similarity">
    <text evidence="3">Belongs to the helicase family. RecQ subfamily.</text>
</comment>
<dbReference type="NCBIfam" id="TIGR01389">
    <property type="entry name" value="recQ"/>
    <property type="match status" value="1"/>
</dbReference>
<dbReference type="SUPFAM" id="SSF47819">
    <property type="entry name" value="HRDC-like"/>
    <property type="match status" value="1"/>
</dbReference>
<dbReference type="InterPro" id="IPR006293">
    <property type="entry name" value="DNA_helicase_ATP-dep_RecQ_bac"/>
</dbReference>
<dbReference type="InterPro" id="IPR010997">
    <property type="entry name" value="HRDC-like_sf"/>
</dbReference>
<dbReference type="InterPro" id="IPR048671">
    <property type="entry name" value="RecQ-1-like_HTH"/>
</dbReference>
<dbReference type="SMART" id="SM00490">
    <property type="entry name" value="HELICc"/>
    <property type="match status" value="1"/>
</dbReference>
<dbReference type="PROSITE" id="PS50967">
    <property type="entry name" value="HRDC"/>
    <property type="match status" value="1"/>
</dbReference>
<dbReference type="Pfam" id="PF09382">
    <property type="entry name" value="RQC"/>
    <property type="match status" value="1"/>
</dbReference>
<evidence type="ECO:0000259" key="18">
    <source>
        <dbReference type="PROSITE" id="PS51192"/>
    </source>
</evidence>
<dbReference type="GO" id="GO:0009432">
    <property type="term" value="P:SOS response"/>
    <property type="evidence" value="ECO:0007669"/>
    <property type="project" value="UniProtKB-UniRule"/>
</dbReference>
<comment type="cofactor">
    <cofactor evidence="2">
        <name>Zn(2+)</name>
        <dbReference type="ChEBI" id="CHEBI:29105"/>
    </cofactor>
</comment>
<evidence type="ECO:0000256" key="11">
    <source>
        <dbReference type="ARBA" id="ARBA00023125"/>
    </source>
</evidence>
<keyword evidence="9" id="KW-0862">Zinc</keyword>
<dbReference type="PROSITE" id="PS51192">
    <property type="entry name" value="HELICASE_ATP_BIND_1"/>
    <property type="match status" value="1"/>
</dbReference>
<keyword evidence="10" id="KW-0067">ATP-binding</keyword>
<dbReference type="Pfam" id="PF00570">
    <property type="entry name" value="HRDC"/>
    <property type="match status" value="1"/>
</dbReference>
<evidence type="ECO:0000256" key="16">
    <source>
        <dbReference type="NCBIfam" id="TIGR01389"/>
    </source>
</evidence>
<dbReference type="InterPro" id="IPR014001">
    <property type="entry name" value="Helicase_ATP-bd"/>
</dbReference>
<dbReference type="GO" id="GO:0009378">
    <property type="term" value="F:four-way junction helicase activity"/>
    <property type="evidence" value="ECO:0007669"/>
    <property type="project" value="TreeGrafter"/>
</dbReference>
<dbReference type="NCBIfam" id="TIGR00614">
    <property type="entry name" value="recQ_fam"/>
    <property type="match status" value="1"/>
</dbReference>
<keyword evidence="11" id="KW-0238">DNA-binding</keyword>
<dbReference type="EC" id="5.6.2.4" evidence="16"/>
<dbReference type="SUPFAM" id="SSF46785">
    <property type="entry name" value="Winged helix' DNA-binding domain"/>
    <property type="match status" value="1"/>
</dbReference>
<keyword evidence="4" id="KW-0479">Metal-binding</keyword>
<dbReference type="GO" id="GO:0030894">
    <property type="term" value="C:replisome"/>
    <property type="evidence" value="ECO:0007669"/>
    <property type="project" value="TreeGrafter"/>
</dbReference>